<evidence type="ECO:0000256" key="4">
    <source>
        <dbReference type="PROSITE-ProRule" id="PRU00335"/>
    </source>
</evidence>
<dbReference type="STRING" id="546414.Deide_00360"/>
<evidence type="ECO:0000256" key="2">
    <source>
        <dbReference type="ARBA" id="ARBA00023125"/>
    </source>
</evidence>
<keyword evidence="1" id="KW-0805">Transcription regulation</keyword>
<organism evidence="6 7">
    <name type="scientific">Deinococcus deserti (strain DSM 17065 / CIP 109153 / LMG 22923 / VCD115)</name>
    <dbReference type="NCBI Taxonomy" id="546414"/>
    <lineage>
        <taxon>Bacteria</taxon>
        <taxon>Thermotogati</taxon>
        <taxon>Deinococcota</taxon>
        <taxon>Deinococci</taxon>
        <taxon>Deinococcales</taxon>
        <taxon>Deinococcaceae</taxon>
        <taxon>Deinococcus</taxon>
    </lineage>
</organism>
<dbReference type="GO" id="GO:0003677">
    <property type="term" value="F:DNA binding"/>
    <property type="evidence" value="ECO:0007669"/>
    <property type="project" value="UniProtKB-UniRule"/>
</dbReference>
<dbReference type="KEGG" id="ddr:Deide_00360"/>
<gene>
    <name evidence="6" type="ordered locus">Deide_00360</name>
</gene>
<reference evidence="6 7" key="1">
    <citation type="journal article" date="2009" name="PLoS Genet.">
        <title>Alliance of proteomics and genomics to unravel the specificities of Sahara bacterium Deinococcus deserti.</title>
        <authorList>
            <person name="de Groot A."/>
            <person name="Dulermo R."/>
            <person name="Ortet P."/>
            <person name="Blanchard L."/>
            <person name="Guerin P."/>
            <person name="Fernandez B."/>
            <person name="Vacherie B."/>
            <person name="Dossat C."/>
            <person name="Jolivet E."/>
            <person name="Siguier P."/>
            <person name="Chandler M."/>
            <person name="Barakat M."/>
            <person name="Dedieu A."/>
            <person name="Barbe V."/>
            <person name="Heulin T."/>
            <person name="Sommer S."/>
            <person name="Achouak W."/>
            <person name="Armengaud J."/>
        </authorList>
    </citation>
    <scope>NUCLEOTIDE SEQUENCE [LARGE SCALE GENOMIC DNA]</scope>
    <source>
        <strain evidence="7">DSM 17065 / CIP 109153 / LMG 22923 / VCD115</strain>
    </source>
</reference>
<dbReference type="InterPro" id="IPR001647">
    <property type="entry name" value="HTH_TetR"/>
</dbReference>
<dbReference type="AlphaFoldDB" id="C1CXM8"/>
<dbReference type="InterPro" id="IPR011075">
    <property type="entry name" value="TetR_C"/>
</dbReference>
<dbReference type="eggNOG" id="COG1309">
    <property type="taxonomic scope" value="Bacteria"/>
</dbReference>
<evidence type="ECO:0000313" key="7">
    <source>
        <dbReference type="Proteomes" id="UP000002208"/>
    </source>
</evidence>
<keyword evidence="7" id="KW-1185">Reference proteome</keyword>
<feature type="DNA-binding region" description="H-T-H motif" evidence="4">
    <location>
        <begin position="28"/>
        <end position="47"/>
    </location>
</feature>
<dbReference type="InterPro" id="IPR036271">
    <property type="entry name" value="Tet_transcr_reg_TetR-rel_C_sf"/>
</dbReference>
<dbReference type="OrthoDB" id="9809772at2"/>
<evidence type="ECO:0000256" key="3">
    <source>
        <dbReference type="ARBA" id="ARBA00023163"/>
    </source>
</evidence>
<feature type="domain" description="HTH tetR-type" evidence="5">
    <location>
        <begin position="5"/>
        <end position="65"/>
    </location>
</feature>
<evidence type="ECO:0000259" key="5">
    <source>
        <dbReference type="PROSITE" id="PS50977"/>
    </source>
</evidence>
<dbReference type="PANTHER" id="PTHR47506">
    <property type="entry name" value="TRANSCRIPTIONAL REGULATORY PROTEIN"/>
    <property type="match status" value="1"/>
</dbReference>
<keyword evidence="3" id="KW-0804">Transcription</keyword>
<dbReference type="InterPro" id="IPR009057">
    <property type="entry name" value="Homeodomain-like_sf"/>
</dbReference>
<dbReference type="Pfam" id="PF00440">
    <property type="entry name" value="TetR_N"/>
    <property type="match status" value="1"/>
</dbReference>
<dbReference type="SUPFAM" id="SSF46689">
    <property type="entry name" value="Homeodomain-like"/>
    <property type="match status" value="1"/>
</dbReference>
<dbReference type="EMBL" id="CP001114">
    <property type="protein sequence ID" value="ACO44834.1"/>
    <property type="molecule type" value="Genomic_DNA"/>
</dbReference>
<dbReference type="PaxDb" id="546414-Deide_00360"/>
<dbReference type="RefSeq" id="WP_012691957.1">
    <property type="nucleotide sequence ID" value="NC_012526.1"/>
</dbReference>
<keyword evidence="2 4" id="KW-0238">DNA-binding</keyword>
<dbReference type="HOGENOM" id="CLU_069356_28_4_0"/>
<name>C1CXM8_DEIDV</name>
<proteinExistence type="predicted"/>
<protein>
    <submittedName>
        <fullName evidence="6">Putative transcriptional regulator, TetR family</fullName>
    </submittedName>
</protein>
<dbReference type="PRINTS" id="PR00455">
    <property type="entry name" value="HTHTETR"/>
</dbReference>
<dbReference type="PANTHER" id="PTHR47506:SF1">
    <property type="entry name" value="HTH-TYPE TRANSCRIPTIONAL REGULATOR YJDC"/>
    <property type="match status" value="1"/>
</dbReference>
<dbReference type="Proteomes" id="UP000002208">
    <property type="component" value="Chromosome"/>
</dbReference>
<accession>C1CXM8</accession>
<evidence type="ECO:0000256" key="1">
    <source>
        <dbReference type="ARBA" id="ARBA00023015"/>
    </source>
</evidence>
<dbReference type="Pfam" id="PF16925">
    <property type="entry name" value="TetR_C_13"/>
    <property type="match status" value="1"/>
</dbReference>
<dbReference type="Gene3D" id="1.10.357.10">
    <property type="entry name" value="Tetracycline Repressor, domain 2"/>
    <property type="match status" value="1"/>
</dbReference>
<evidence type="ECO:0000313" key="6">
    <source>
        <dbReference type="EMBL" id="ACO44834.1"/>
    </source>
</evidence>
<dbReference type="SUPFAM" id="SSF48498">
    <property type="entry name" value="Tetracyclin repressor-like, C-terminal domain"/>
    <property type="match status" value="1"/>
</dbReference>
<sequence length="192" mass="21365">MPDKAETVNQILALAQNLVQERGFNAVSYGDISRQLGIRNASIHYYFPSKNDLGTALARHYRQRLEMQLNHISQNVASPAEQLEQYLQAYQTVVHEDGRICLCTVLAGEYNTLPVSMQQEVGAFFDLNESWLTQVMALGQSTGELHLNGTPQQAAEALLAALEGAMLLARSHSDLRRFHDIARRSVDALRAA</sequence>
<dbReference type="PROSITE" id="PS50977">
    <property type="entry name" value="HTH_TETR_2"/>
    <property type="match status" value="1"/>
</dbReference>